<reference evidence="2" key="2">
    <citation type="submission" date="2022-01" db="EMBL/GenBank/DDBJ databases">
        <authorList>
            <person name="Yamashiro T."/>
            <person name="Shiraishi A."/>
            <person name="Satake H."/>
            <person name="Nakayama K."/>
        </authorList>
    </citation>
    <scope>NUCLEOTIDE SEQUENCE</scope>
</reference>
<organism evidence="2 3">
    <name type="scientific">Tanacetum coccineum</name>
    <dbReference type="NCBI Taxonomy" id="301880"/>
    <lineage>
        <taxon>Eukaryota</taxon>
        <taxon>Viridiplantae</taxon>
        <taxon>Streptophyta</taxon>
        <taxon>Embryophyta</taxon>
        <taxon>Tracheophyta</taxon>
        <taxon>Spermatophyta</taxon>
        <taxon>Magnoliopsida</taxon>
        <taxon>eudicotyledons</taxon>
        <taxon>Gunneridae</taxon>
        <taxon>Pentapetalae</taxon>
        <taxon>asterids</taxon>
        <taxon>campanulids</taxon>
        <taxon>Asterales</taxon>
        <taxon>Asteraceae</taxon>
        <taxon>Asteroideae</taxon>
        <taxon>Anthemideae</taxon>
        <taxon>Anthemidinae</taxon>
        <taxon>Tanacetum</taxon>
    </lineage>
</organism>
<feature type="compositionally biased region" description="Basic and acidic residues" evidence="1">
    <location>
        <begin position="18"/>
        <end position="29"/>
    </location>
</feature>
<feature type="compositionally biased region" description="Basic and acidic residues" evidence="1">
    <location>
        <begin position="133"/>
        <end position="151"/>
    </location>
</feature>
<feature type="compositionally biased region" description="Basic and acidic residues" evidence="1">
    <location>
        <begin position="114"/>
        <end position="125"/>
    </location>
</feature>
<feature type="compositionally biased region" description="Basic and acidic residues" evidence="1">
    <location>
        <begin position="90"/>
        <end position="103"/>
    </location>
</feature>
<keyword evidence="3" id="KW-1185">Reference proteome</keyword>
<evidence type="ECO:0000313" key="2">
    <source>
        <dbReference type="EMBL" id="GJU08463.1"/>
    </source>
</evidence>
<feature type="compositionally biased region" description="Polar residues" evidence="1">
    <location>
        <begin position="104"/>
        <end position="113"/>
    </location>
</feature>
<feature type="region of interest" description="Disordered" evidence="1">
    <location>
        <begin position="1"/>
        <end position="33"/>
    </location>
</feature>
<dbReference type="Proteomes" id="UP001151760">
    <property type="component" value="Unassembled WGS sequence"/>
</dbReference>
<sequence>MSAMANTTPIVTTVTKPTTKEKTPKEADATPRVNIQDFCEEHYEDILPVIMDKIRRDKRKEVHARQDFEESPKKIRIREGSQNSSARTLSEGHRRQSAFDRLSDTYSPSTTKSGLDKPNSKDLSHSRSRPRRRDSSNRDRPWSRDRSRGVEESYDNTRSSYGTGTKHGHCSHGDHSRYEKKGRESESLSSRVLESGTSDEGHWKSRSKRHKSTEEDDLAVPWICEEVDPFTP</sequence>
<evidence type="ECO:0008006" key="4">
    <source>
        <dbReference type="Google" id="ProtNLM"/>
    </source>
</evidence>
<proteinExistence type="predicted"/>
<feature type="region of interest" description="Disordered" evidence="1">
    <location>
        <begin position="58"/>
        <end position="217"/>
    </location>
</feature>
<dbReference type="EMBL" id="BQNB010021633">
    <property type="protein sequence ID" value="GJU08463.1"/>
    <property type="molecule type" value="Genomic_DNA"/>
</dbReference>
<gene>
    <name evidence="2" type="ORF">Tco_1124893</name>
</gene>
<name>A0ABQ5JAG3_9ASTR</name>
<feature type="compositionally biased region" description="Basic and acidic residues" evidence="1">
    <location>
        <begin position="58"/>
        <end position="79"/>
    </location>
</feature>
<reference evidence="2" key="1">
    <citation type="journal article" date="2022" name="Int. J. Mol. Sci.">
        <title>Draft Genome of Tanacetum Coccineum: Genomic Comparison of Closely Related Tanacetum-Family Plants.</title>
        <authorList>
            <person name="Yamashiro T."/>
            <person name="Shiraishi A."/>
            <person name="Nakayama K."/>
            <person name="Satake H."/>
        </authorList>
    </citation>
    <scope>NUCLEOTIDE SEQUENCE</scope>
</reference>
<comment type="caution">
    <text evidence="2">The sequence shown here is derived from an EMBL/GenBank/DDBJ whole genome shotgun (WGS) entry which is preliminary data.</text>
</comment>
<feature type="compositionally biased region" description="Basic and acidic residues" evidence="1">
    <location>
        <begin position="171"/>
        <end position="186"/>
    </location>
</feature>
<feature type="compositionally biased region" description="Low complexity" evidence="1">
    <location>
        <begin position="7"/>
        <end position="17"/>
    </location>
</feature>
<evidence type="ECO:0000313" key="3">
    <source>
        <dbReference type="Proteomes" id="UP001151760"/>
    </source>
</evidence>
<evidence type="ECO:0000256" key="1">
    <source>
        <dbReference type="SAM" id="MobiDB-lite"/>
    </source>
</evidence>
<protein>
    <recommendedName>
        <fullName evidence="4">Reverse transcriptase domain-containing protein</fullName>
    </recommendedName>
</protein>
<accession>A0ABQ5JAG3</accession>